<accession>A0A0F9GAG9</accession>
<dbReference type="Pfam" id="PF01370">
    <property type="entry name" value="Epimerase"/>
    <property type="match status" value="1"/>
</dbReference>
<dbReference type="InterPro" id="IPR036291">
    <property type="entry name" value="NAD(P)-bd_dom_sf"/>
</dbReference>
<protein>
    <recommendedName>
        <fullName evidence="1">NAD-dependent epimerase/dehydratase domain-containing protein</fullName>
    </recommendedName>
</protein>
<organism evidence="2">
    <name type="scientific">marine sediment metagenome</name>
    <dbReference type="NCBI Taxonomy" id="412755"/>
    <lineage>
        <taxon>unclassified sequences</taxon>
        <taxon>metagenomes</taxon>
        <taxon>ecological metagenomes</taxon>
    </lineage>
</organism>
<name>A0A0F9GAG9_9ZZZZ</name>
<dbReference type="AlphaFoldDB" id="A0A0F9GAG9"/>
<dbReference type="EMBL" id="LAZR01018606">
    <property type="protein sequence ID" value="KKL95733.1"/>
    <property type="molecule type" value="Genomic_DNA"/>
</dbReference>
<reference evidence="2" key="1">
    <citation type="journal article" date="2015" name="Nature">
        <title>Complex archaea that bridge the gap between prokaryotes and eukaryotes.</title>
        <authorList>
            <person name="Spang A."/>
            <person name="Saw J.H."/>
            <person name="Jorgensen S.L."/>
            <person name="Zaremba-Niedzwiedzka K."/>
            <person name="Martijn J."/>
            <person name="Lind A.E."/>
            <person name="van Eijk R."/>
            <person name="Schleper C."/>
            <person name="Guy L."/>
            <person name="Ettema T.J."/>
        </authorList>
    </citation>
    <scope>NUCLEOTIDE SEQUENCE</scope>
</reference>
<comment type="caution">
    <text evidence="2">The sequence shown here is derived from an EMBL/GenBank/DDBJ whole genome shotgun (WGS) entry which is preliminary data.</text>
</comment>
<dbReference type="InterPro" id="IPR001509">
    <property type="entry name" value="Epimerase_deHydtase"/>
</dbReference>
<evidence type="ECO:0000313" key="2">
    <source>
        <dbReference type="EMBL" id="KKL95733.1"/>
    </source>
</evidence>
<proteinExistence type="predicted"/>
<dbReference type="PANTHER" id="PTHR43245">
    <property type="entry name" value="BIFUNCTIONAL POLYMYXIN RESISTANCE PROTEIN ARNA"/>
    <property type="match status" value="1"/>
</dbReference>
<dbReference type="SUPFAM" id="SSF51735">
    <property type="entry name" value="NAD(P)-binding Rossmann-fold domains"/>
    <property type="match status" value="1"/>
</dbReference>
<dbReference type="InterPro" id="IPR050177">
    <property type="entry name" value="Lipid_A_modif_metabolic_enz"/>
</dbReference>
<feature type="domain" description="NAD-dependent epimerase/dehydratase" evidence="1">
    <location>
        <begin position="3"/>
        <end position="214"/>
    </location>
</feature>
<sequence>MQITLTGGSGFIGTRLTARLIESGHNVSNIDIKMSRSFPDFWVEVDVRDAQALQNSLTGDAIVHLAAVHRDDVYPLSLYAENNIEGARNLCRSAEANGINKIVFTSSVAVYGFAAPDTDELGEINPFNEYGRTKFEAELLLRDWQERDPEARSLTIIRPTVVFGEGNRGNVYNLLNQIHKRKFIMVGKGENRKSMAYVENLAAFLAHSLQNPAGVHVFNYVDKPDFTMNELVSQVRSVLTGKASVGIRLPLIVGQALGNAADAVSPLLGRNLPISSIRVKKFVSNSSFSSGAHGFRGFAAPIGLSEGLRRTLNSEFINPDPQAESFVTE</sequence>
<dbReference type="Gene3D" id="3.40.50.720">
    <property type="entry name" value="NAD(P)-binding Rossmann-like Domain"/>
    <property type="match status" value="1"/>
</dbReference>
<dbReference type="PANTHER" id="PTHR43245:SF58">
    <property type="entry name" value="BLL5923 PROTEIN"/>
    <property type="match status" value="1"/>
</dbReference>
<gene>
    <name evidence="2" type="ORF">LCGC14_1851640</name>
</gene>
<evidence type="ECO:0000259" key="1">
    <source>
        <dbReference type="Pfam" id="PF01370"/>
    </source>
</evidence>